<dbReference type="InParanoid" id="A0A7M7PP32"/>
<reference evidence="3" key="2">
    <citation type="submission" date="2021-01" db="UniProtKB">
        <authorList>
            <consortium name="EnsemblMetazoa"/>
        </authorList>
    </citation>
    <scope>IDENTIFICATION</scope>
</reference>
<evidence type="ECO:0000259" key="2">
    <source>
        <dbReference type="PROSITE" id="PS50017"/>
    </source>
</evidence>
<evidence type="ECO:0000313" key="4">
    <source>
        <dbReference type="Proteomes" id="UP000007110"/>
    </source>
</evidence>
<feature type="compositionally biased region" description="Low complexity" evidence="1">
    <location>
        <begin position="94"/>
        <end position="109"/>
    </location>
</feature>
<dbReference type="PANTHER" id="PTHR24132:SF24">
    <property type="entry name" value="ANKYRIN REPEAT AND SOCS BOX PROTEIN 6"/>
    <property type="match status" value="1"/>
</dbReference>
<dbReference type="SUPFAM" id="SSF47986">
    <property type="entry name" value="DEATH domain"/>
    <property type="match status" value="1"/>
</dbReference>
<dbReference type="GeneID" id="105446914"/>
<dbReference type="OrthoDB" id="10209162at2759"/>
<organism evidence="3 4">
    <name type="scientific">Strongylocentrotus purpuratus</name>
    <name type="common">Purple sea urchin</name>
    <dbReference type="NCBI Taxonomy" id="7668"/>
    <lineage>
        <taxon>Eukaryota</taxon>
        <taxon>Metazoa</taxon>
        <taxon>Echinodermata</taxon>
        <taxon>Eleutherozoa</taxon>
        <taxon>Echinozoa</taxon>
        <taxon>Echinoidea</taxon>
        <taxon>Euechinoidea</taxon>
        <taxon>Echinacea</taxon>
        <taxon>Camarodonta</taxon>
        <taxon>Echinidea</taxon>
        <taxon>Strongylocentrotidae</taxon>
        <taxon>Strongylocentrotus</taxon>
    </lineage>
</organism>
<dbReference type="EnsemblMetazoa" id="XM_030996470">
    <property type="protein sequence ID" value="XP_030852330"/>
    <property type="gene ID" value="LOC105446914"/>
</dbReference>
<evidence type="ECO:0000256" key="1">
    <source>
        <dbReference type="SAM" id="MobiDB-lite"/>
    </source>
</evidence>
<name>A0A7M7PP32_STRPU</name>
<feature type="domain" description="Death" evidence="2">
    <location>
        <begin position="155"/>
        <end position="224"/>
    </location>
</feature>
<accession>A0A7M7PP32</accession>
<reference evidence="4" key="1">
    <citation type="submission" date="2015-02" db="EMBL/GenBank/DDBJ databases">
        <title>Genome sequencing for Strongylocentrotus purpuratus.</title>
        <authorList>
            <person name="Murali S."/>
            <person name="Liu Y."/>
            <person name="Vee V."/>
            <person name="English A."/>
            <person name="Wang M."/>
            <person name="Skinner E."/>
            <person name="Han Y."/>
            <person name="Muzny D.M."/>
            <person name="Worley K.C."/>
            <person name="Gibbs R.A."/>
        </authorList>
    </citation>
    <scope>NUCLEOTIDE SEQUENCE</scope>
</reference>
<dbReference type="AlphaFoldDB" id="A0A7M7PP32"/>
<dbReference type="InterPro" id="IPR000488">
    <property type="entry name" value="Death_dom"/>
</dbReference>
<dbReference type="Proteomes" id="UP000007110">
    <property type="component" value="Unassembled WGS sequence"/>
</dbReference>
<protein>
    <recommendedName>
        <fullName evidence="2">Death domain-containing protein</fullName>
    </recommendedName>
</protein>
<dbReference type="Gene3D" id="1.10.533.10">
    <property type="entry name" value="Death Domain, Fas"/>
    <property type="match status" value="1"/>
</dbReference>
<dbReference type="CDD" id="cd01670">
    <property type="entry name" value="Death"/>
    <property type="match status" value="1"/>
</dbReference>
<dbReference type="PROSITE" id="PS50017">
    <property type="entry name" value="DEATH_DOMAIN"/>
    <property type="match status" value="1"/>
</dbReference>
<keyword evidence="4" id="KW-1185">Reference proteome</keyword>
<sequence>MAPITGEQFLIRWRYGEFKITCPESTMKDKAMTLQEIEICHLTEHNVMFTVNRRTPVKIKGILHFILEQSTTKQLLVPMHLEDTTEASPDKTDSASPMPSASTSTGSPPKDASAATGEVSTAKASPTEESREQEFVDILEKVAEKIYKNVEIIDLGRQLGFELAVIQRYIQTNEKYTTVTYEGTRDMLDSWRNRTPRSREREQLKEALIAIGHLRLADCLLNDDVAS</sequence>
<proteinExistence type="predicted"/>
<feature type="region of interest" description="Disordered" evidence="1">
    <location>
        <begin position="85"/>
        <end position="133"/>
    </location>
</feature>
<dbReference type="InterPro" id="IPR011029">
    <property type="entry name" value="DEATH-like_dom_sf"/>
</dbReference>
<dbReference type="GO" id="GO:0007165">
    <property type="term" value="P:signal transduction"/>
    <property type="evidence" value="ECO:0007669"/>
    <property type="project" value="InterPro"/>
</dbReference>
<dbReference type="PANTHER" id="PTHR24132">
    <property type="entry name" value="ANKYRIN REPEAT AND SOCS BOX PROTEIN 6"/>
    <property type="match status" value="1"/>
</dbReference>
<dbReference type="KEGG" id="spu:105446914"/>
<evidence type="ECO:0000313" key="3">
    <source>
        <dbReference type="EnsemblMetazoa" id="XP_030852330"/>
    </source>
</evidence>
<dbReference type="RefSeq" id="XP_030852330.1">
    <property type="nucleotide sequence ID" value="XM_030996470.1"/>
</dbReference>